<evidence type="ECO:0000313" key="2">
    <source>
        <dbReference type="Proteomes" id="UP000594014"/>
    </source>
</evidence>
<evidence type="ECO:0000313" key="1">
    <source>
        <dbReference type="EMBL" id="QOX62051.1"/>
    </source>
</evidence>
<keyword evidence="2" id="KW-1185">Reference proteome</keyword>
<organism evidence="1 2">
    <name type="scientific">Anoxybacterium hadale</name>
    <dbReference type="NCBI Taxonomy" id="3408580"/>
    <lineage>
        <taxon>Bacteria</taxon>
        <taxon>Bacillati</taxon>
        <taxon>Bacillota</taxon>
        <taxon>Clostridia</taxon>
        <taxon>Peptostreptococcales</taxon>
        <taxon>Anaerovoracaceae</taxon>
        <taxon>Anoxybacterium</taxon>
    </lineage>
</organism>
<proteinExistence type="predicted"/>
<dbReference type="EMBL" id="CP042469">
    <property type="protein sequence ID" value="QOX62051.1"/>
    <property type="molecule type" value="Genomic_DNA"/>
</dbReference>
<reference evidence="1" key="1">
    <citation type="submission" date="2019-08" db="EMBL/GenBank/DDBJ databases">
        <title>Genome sequence of Clostridiales bacterium MT110.</title>
        <authorList>
            <person name="Cao J."/>
        </authorList>
    </citation>
    <scope>NUCLEOTIDE SEQUENCE</scope>
    <source>
        <strain evidence="1">MT110</strain>
    </source>
</reference>
<gene>
    <name evidence="1" type="ORF">FRZ06_01140</name>
</gene>
<dbReference type="Proteomes" id="UP000594014">
    <property type="component" value="Chromosome"/>
</dbReference>
<protein>
    <submittedName>
        <fullName evidence="1">GGDEF domain-containing protein</fullName>
    </submittedName>
</protein>
<sequence>MHRFRRVMEKSKNAEIQKEYNQIHKSWLDLHFKTSAALFLLSLAVEAILGFMICNSDLLNTTIPIFILKFFIAPASANLLLILISFNVMKSKRLSQEIKIYTVSIVFVIMCFVLFTVHIAFPSLYFFFAIPIVMTTVYADYRLTSITSGVCLVSVAVSQLLIKWDVDKVDIFDSFNHLGDFIISIVILLAFSAACMVVIRFERAKNEASVLKEMDRNQLRLKLQMDELTGIFNRKALHNALQDMEEDETETTYIFVMIDLDHFKALNDHYGHLMGDQCLIEFGTILNECCGDAMPCRYGGDEFSILFSNYNMDKVIATCRRIQKNMEALRVGDYGELPVTASFGIAEYVKEMDMAQLIICADQALYEAKVSKNAISIYQRGMRQMGKKQA</sequence>
<accession>A0ACD1A6Q0</accession>
<name>A0ACD1A6Q0_9FIRM</name>